<dbReference type="Gene3D" id="3.40.30.10">
    <property type="entry name" value="Glutaredoxin"/>
    <property type="match status" value="1"/>
</dbReference>
<name>A0A0D1WJM5_ANEMI</name>
<evidence type="ECO:0000313" key="5">
    <source>
        <dbReference type="Proteomes" id="UP000182836"/>
    </source>
</evidence>
<dbReference type="InterPro" id="IPR036249">
    <property type="entry name" value="Thioredoxin-like_sf"/>
</dbReference>
<dbReference type="EMBL" id="FNED01000002">
    <property type="protein sequence ID" value="SDI17514.1"/>
    <property type="molecule type" value="Genomic_DNA"/>
</dbReference>
<dbReference type="Proteomes" id="UP000182836">
    <property type="component" value="Unassembled WGS sequence"/>
</dbReference>
<dbReference type="SUPFAM" id="SSF52833">
    <property type="entry name" value="Thioredoxin-like"/>
    <property type="match status" value="1"/>
</dbReference>
<dbReference type="PANTHER" id="PTHR42899">
    <property type="entry name" value="SPERMATOGENESIS-ASSOCIATED PROTEIN 20"/>
    <property type="match status" value="1"/>
</dbReference>
<evidence type="ECO:0000313" key="2">
    <source>
        <dbReference type="EMBL" id="KON96519.1"/>
    </source>
</evidence>
<dbReference type="PANTHER" id="PTHR42899:SF1">
    <property type="entry name" value="SPERMATOGENESIS-ASSOCIATED PROTEIN 20"/>
    <property type="match status" value="1"/>
</dbReference>
<organism evidence="2 4">
    <name type="scientific">Aneurinibacillus migulanus</name>
    <name type="common">Bacillus migulanus</name>
    <dbReference type="NCBI Taxonomy" id="47500"/>
    <lineage>
        <taxon>Bacteria</taxon>
        <taxon>Bacillati</taxon>
        <taxon>Bacillota</taxon>
        <taxon>Bacilli</taxon>
        <taxon>Bacillales</taxon>
        <taxon>Paenibacillaceae</taxon>
        <taxon>Aneurinibacillus group</taxon>
        <taxon>Aneurinibacillus</taxon>
    </lineage>
</organism>
<dbReference type="PIRSF" id="PIRSF006402">
    <property type="entry name" value="UCP006402_thioredoxin"/>
    <property type="match status" value="1"/>
</dbReference>
<reference evidence="2 4" key="1">
    <citation type="submission" date="2015-07" db="EMBL/GenBank/DDBJ databases">
        <title>Fjat-14205 dsm 2895.</title>
        <authorList>
            <person name="Liu B."/>
            <person name="Wang J."/>
            <person name="Zhu Y."/>
            <person name="Liu G."/>
            <person name="Chen Q."/>
            <person name="Chen Z."/>
            <person name="Lan J."/>
            <person name="Che J."/>
            <person name="Ge C."/>
            <person name="Shi H."/>
            <person name="Pan Z."/>
            <person name="Liu X."/>
        </authorList>
    </citation>
    <scope>NUCLEOTIDE SEQUENCE [LARGE SCALE GENOMIC DNA]</scope>
    <source>
        <strain evidence="2 4">DSM 2895</strain>
    </source>
</reference>
<evidence type="ECO:0000313" key="3">
    <source>
        <dbReference type="EMBL" id="SDI17514.1"/>
    </source>
</evidence>
<dbReference type="OrthoDB" id="9762614at2"/>
<proteinExistence type="predicted"/>
<dbReference type="InterPro" id="IPR024705">
    <property type="entry name" value="Ssp411"/>
</dbReference>
<dbReference type="InterPro" id="IPR012341">
    <property type="entry name" value="6hp_glycosidase-like_sf"/>
</dbReference>
<gene>
    <name evidence="2" type="ORF">AF333_14585</name>
    <name evidence="3" type="ORF">SAMN04487909_1023</name>
</gene>
<reference evidence="3 5" key="2">
    <citation type="submission" date="2016-10" db="EMBL/GenBank/DDBJ databases">
        <authorList>
            <person name="de Groot N.N."/>
        </authorList>
    </citation>
    <scope>NUCLEOTIDE SEQUENCE [LARGE SCALE GENOMIC DNA]</scope>
    <source>
        <strain evidence="3 5">DSM 2895</strain>
    </source>
</reference>
<dbReference type="GeneID" id="42306402"/>
<dbReference type="STRING" id="47500.AF333_14585"/>
<feature type="domain" description="Spermatogenesis-associated protein 20-like TRX" evidence="1">
    <location>
        <begin position="1"/>
        <end position="109"/>
    </location>
</feature>
<dbReference type="SUPFAM" id="SSF48208">
    <property type="entry name" value="Six-hairpin glycosidases"/>
    <property type="match status" value="1"/>
</dbReference>
<protein>
    <recommendedName>
        <fullName evidence="1">Spermatogenesis-associated protein 20-like TRX domain-containing protein</fullName>
    </recommendedName>
</protein>
<dbReference type="Pfam" id="PF03190">
    <property type="entry name" value="Thioredox_DsbH"/>
    <property type="match status" value="1"/>
</dbReference>
<dbReference type="Proteomes" id="UP000037269">
    <property type="component" value="Unassembled WGS sequence"/>
</dbReference>
<dbReference type="EMBL" id="LGUG01000004">
    <property type="protein sequence ID" value="KON96519.1"/>
    <property type="molecule type" value="Genomic_DNA"/>
</dbReference>
<dbReference type="RefSeq" id="WP_043064201.1">
    <property type="nucleotide sequence ID" value="NZ_BJOA01000330.1"/>
</dbReference>
<dbReference type="InterPro" id="IPR004879">
    <property type="entry name" value="Ssp411-like_TRX"/>
</dbReference>
<dbReference type="AlphaFoldDB" id="A0A0D1WJM5"/>
<dbReference type="Gene3D" id="1.50.10.10">
    <property type="match status" value="1"/>
</dbReference>
<evidence type="ECO:0000313" key="4">
    <source>
        <dbReference type="Proteomes" id="UP000037269"/>
    </source>
</evidence>
<sequence length="629" mass="71933">MERESFENQEVAHILNQHYISIKVDREERPDVDHIYMEVCQAMTGHGGWPLTVIMTPDKEPFFSGTYFPKESKYGRPGLMDILNQIHSKWTEDRERVVRTGQQIVNALQEHRIKTKGKGELTEETLAKAYEQYESTFDSRYGGFGQAPKFPSPHNLAFLLRHWKLTGEAHALNMVEKTLESMQRGGIYDQIGLGFSRYSVDEKWLVPHFEKMLYDNALLALIYLDTYQATGNETYADPARQIFTYVLRDMTDQEGGFYSAEDADSEGEEGKFYVWRPEEINEILGKEDGERFNRIYDITDYGNFEHSTSIPNLVEKSLEQSAQEEGMELDELKQFIEKCRVKLFEVREKRIHPHKDDKILTAWNGLMIAALARGSVVLDDEKYAEAAARAVEFIKSKLLREDGRLLARYRDGESAFLGYLDDYAFLIWGLLELYEATFETDYLMYALNLQEQQFALFWDKEDGGFYFYGSDAEQLLTRPKELYDGAMPSGNSVAAMNLVRLARLTGNDDIVRLASEQVSAFAGDVALYPQAHAHFMMAVQFLFGPTQEVVIAAPSQAAAQEMVQEVRKHFMPNAVVSVVTDETREKFLLLAPMLTDKTTQDGKATVYVCENFACQAPVTTVAELREKLT</sequence>
<dbReference type="Gene3D" id="1.50.10.20">
    <property type="match status" value="1"/>
</dbReference>
<evidence type="ECO:0000259" key="1">
    <source>
        <dbReference type="Pfam" id="PF03190"/>
    </source>
</evidence>
<keyword evidence="4" id="KW-1185">Reference proteome</keyword>
<dbReference type="GO" id="GO:0005975">
    <property type="term" value="P:carbohydrate metabolic process"/>
    <property type="evidence" value="ECO:0007669"/>
    <property type="project" value="InterPro"/>
</dbReference>
<accession>A0A0D1WJM5</accession>
<dbReference type="InterPro" id="IPR008928">
    <property type="entry name" value="6-hairpin_glycosidase_sf"/>
</dbReference>
<dbReference type="PATRIC" id="fig|47500.8.peg.1723"/>